<evidence type="ECO:0000259" key="2">
    <source>
        <dbReference type="Pfam" id="PF10135"/>
    </source>
</evidence>
<feature type="domain" description="Flagellar protein FlgJ N-terminal" evidence="2">
    <location>
        <begin position="46"/>
        <end position="92"/>
    </location>
</feature>
<proteinExistence type="predicted"/>
<evidence type="ECO:0000313" key="4">
    <source>
        <dbReference type="Proteomes" id="UP001500791"/>
    </source>
</evidence>
<dbReference type="RefSeq" id="WP_167177424.1">
    <property type="nucleotide sequence ID" value="NZ_BAAAEJ010000007.1"/>
</dbReference>
<keyword evidence="4" id="KW-1185">Reference proteome</keyword>
<evidence type="ECO:0000313" key="3">
    <source>
        <dbReference type="EMBL" id="GAA0393948.1"/>
    </source>
</evidence>
<gene>
    <name evidence="3" type="ORF">GCM10009093_20690</name>
</gene>
<reference evidence="4" key="1">
    <citation type="journal article" date="2019" name="Int. J. Syst. Evol. Microbiol.">
        <title>The Global Catalogue of Microorganisms (GCM) 10K type strain sequencing project: providing services to taxonomists for standard genome sequencing and annotation.</title>
        <authorList>
            <consortium name="The Broad Institute Genomics Platform"/>
            <consortium name="The Broad Institute Genome Sequencing Center for Infectious Disease"/>
            <person name="Wu L."/>
            <person name="Ma J."/>
        </authorList>
    </citation>
    <scope>NUCLEOTIDE SEQUENCE [LARGE SCALE GENOMIC DNA]</scope>
    <source>
        <strain evidence="4">JCM 13476</strain>
    </source>
</reference>
<sequence length="103" mass="10975">MDASELNPALIRPLGGFGTPPKAKSPDQMRQIAQDFEASYLSQMLKPMFEGLSTEAPFGGGAGEEMWRGFLVEAMAKETSKAGGVGLADKVMSHMLKAQEGLV</sequence>
<accession>A0ABP3I8A9</accession>
<dbReference type="Proteomes" id="UP001500791">
    <property type="component" value="Unassembled WGS sequence"/>
</dbReference>
<dbReference type="InterPro" id="IPR019301">
    <property type="entry name" value="Flagellar_prot_FlgJ_N"/>
</dbReference>
<organism evidence="3 4">
    <name type="scientific">Brevundimonas terrae</name>
    <dbReference type="NCBI Taxonomy" id="363631"/>
    <lineage>
        <taxon>Bacteria</taxon>
        <taxon>Pseudomonadati</taxon>
        <taxon>Pseudomonadota</taxon>
        <taxon>Alphaproteobacteria</taxon>
        <taxon>Caulobacterales</taxon>
        <taxon>Caulobacteraceae</taxon>
        <taxon>Brevundimonas</taxon>
    </lineage>
</organism>
<feature type="region of interest" description="Disordered" evidence="1">
    <location>
        <begin position="1"/>
        <end position="27"/>
    </location>
</feature>
<dbReference type="EMBL" id="BAAAEJ010000007">
    <property type="protein sequence ID" value="GAA0393948.1"/>
    <property type="molecule type" value="Genomic_DNA"/>
</dbReference>
<comment type="caution">
    <text evidence="3">The sequence shown here is derived from an EMBL/GenBank/DDBJ whole genome shotgun (WGS) entry which is preliminary data.</text>
</comment>
<evidence type="ECO:0000256" key="1">
    <source>
        <dbReference type="SAM" id="MobiDB-lite"/>
    </source>
</evidence>
<protein>
    <recommendedName>
        <fullName evidence="2">Flagellar protein FlgJ N-terminal domain-containing protein</fullName>
    </recommendedName>
</protein>
<name>A0ABP3I8A9_9CAUL</name>
<dbReference type="Pfam" id="PF10135">
    <property type="entry name" value="Rod-binding"/>
    <property type="match status" value="1"/>
</dbReference>